<proteinExistence type="predicted"/>
<dbReference type="Pfam" id="PF13276">
    <property type="entry name" value="HTH_21"/>
    <property type="match status" value="1"/>
</dbReference>
<accession>A0ABT4CVJ1</accession>
<comment type="caution">
    <text evidence="2">The sequence shown here is derived from an EMBL/GenBank/DDBJ whole genome shotgun (WGS) entry which is preliminary data.</text>
</comment>
<organism evidence="2 3">
    <name type="scientific">Clostridium aestuarii</name>
    <dbReference type="NCBI Taxonomy" id="338193"/>
    <lineage>
        <taxon>Bacteria</taxon>
        <taxon>Bacillati</taxon>
        <taxon>Bacillota</taxon>
        <taxon>Clostridia</taxon>
        <taxon>Eubacteriales</taxon>
        <taxon>Clostridiaceae</taxon>
        <taxon>Clostridium</taxon>
    </lineage>
</organism>
<dbReference type="InterPro" id="IPR025948">
    <property type="entry name" value="HTH-like_dom"/>
</dbReference>
<dbReference type="Proteomes" id="UP001078443">
    <property type="component" value="Unassembled WGS sequence"/>
</dbReference>
<keyword evidence="3" id="KW-1185">Reference proteome</keyword>
<feature type="domain" description="HTH-like" evidence="1">
    <location>
        <begin position="3"/>
        <end position="51"/>
    </location>
</feature>
<protein>
    <submittedName>
        <fullName evidence="2">IS3 family transposase</fullName>
    </submittedName>
</protein>
<reference evidence="2" key="1">
    <citation type="submission" date="2022-12" db="EMBL/GenBank/DDBJ databases">
        <authorList>
            <person name="Wang J."/>
        </authorList>
    </citation>
    <scope>NUCLEOTIDE SEQUENCE</scope>
    <source>
        <strain evidence="2">HY-45-18</strain>
    </source>
</reference>
<dbReference type="InterPro" id="IPR050900">
    <property type="entry name" value="Transposase_IS3/IS150/IS904"/>
</dbReference>
<evidence type="ECO:0000313" key="3">
    <source>
        <dbReference type="Proteomes" id="UP001078443"/>
    </source>
</evidence>
<evidence type="ECO:0000259" key="1">
    <source>
        <dbReference type="Pfam" id="PF13276"/>
    </source>
</evidence>
<dbReference type="EMBL" id="JAPQER010000001">
    <property type="protein sequence ID" value="MCY6482991.1"/>
    <property type="molecule type" value="Genomic_DNA"/>
</dbReference>
<sequence>MLNVYNNSKKVYGYRRIRVALFREFNLVVNHKKVLGLMRKLGIKSVIRKRKFKYSKPKGIESGGIKRNIINRDFNASKHTEKWATDITYLFYGDGRKKAYL</sequence>
<dbReference type="PANTHER" id="PTHR46889:SF4">
    <property type="entry name" value="TRANSPOSASE INSO FOR INSERTION SEQUENCE ELEMENT IS911B-RELATED"/>
    <property type="match status" value="1"/>
</dbReference>
<evidence type="ECO:0000313" key="2">
    <source>
        <dbReference type="EMBL" id="MCY6482991.1"/>
    </source>
</evidence>
<name>A0ABT4CVJ1_9CLOT</name>
<dbReference type="PANTHER" id="PTHR46889">
    <property type="entry name" value="TRANSPOSASE INSF FOR INSERTION SEQUENCE IS3B-RELATED"/>
    <property type="match status" value="1"/>
</dbReference>
<gene>
    <name evidence="2" type="ORF">OW763_01310</name>
</gene>
<dbReference type="RefSeq" id="WP_268039802.1">
    <property type="nucleotide sequence ID" value="NZ_JAPQER010000001.1"/>
</dbReference>